<feature type="transmembrane region" description="Helical" evidence="6">
    <location>
        <begin position="131"/>
        <end position="149"/>
    </location>
</feature>
<reference evidence="7 8" key="1">
    <citation type="journal article" date="2023" name="Res Sq">
        <title>Genomic and morphological characterization of Knufia obscura isolated from the Mars 2020 spacecraft assembly facility.</title>
        <authorList>
            <person name="Chander A.M."/>
            <person name="Teixeira M.M."/>
            <person name="Singh N.K."/>
            <person name="Williams M.P."/>
            <person name="Parker C.W."/>
            <person name="Leo P."/>
            <person name="Stajich J.E."/>
            <person name="Torok T."/>
            <person name="Tighe S."/>
            <person name="Mason C.E."/>
            <person name="Venkateswaran K."/>
        </authorList>
    </citation>
    <scope>NUCLEOTIDE SEQUENCE [LARGE SCALE GENOMIC DNA]</scope>
    <source>
        <strain evidence="7 8">CCFEE 5817</strain>
    </source>
</reference>
<feature type="transmembrane region" description="Helical" evidence="6">
    <location>
        <begin position="386"/>
        <end position="404"/>
    </location>
</feature>
<keyword evidence="2" id="KW-0813">Transport</keyword>
<evidence type="ECO:0000313" key="7">
    <source>
        <dbReference type="EMBL" id="KAK5947010.1"/>
    </source>
</evidence>
<gene>
    <name evidence="7" type="ORF">PMZ80_001156</name>
</gene>
<dbReference type="GeneID" id="89994605"/>
<dbReference type="SUPFAM" id="SSF103473">
    <property type="entry name" value="MFS general substrate transporter"/>
    <property type="match status" value="1"/>
</dbReference>
<sequence>MSYSTTLLLIASQVFFFEDPKQSSEISHGVVISHVTAELWKWVLQDDSLHRMQVVLGRETTKSYIQEYGFGDYGGGNQLSEFPVLISIARPDKEFFAPQHANPLSYIDKQALSYAAVFDLFTDTGTTSGQYSWLASIFYFAYLFAEWPSSYLAQHFPTARIVSGFVVTWGSILLITAACSNFTGLAICRFLLGAFESVITPCFMMIVSMWYVKAEQPVRAGAFYCFNGVGSMMGGILFYAVGYAKGFPVWKIIFLLCGGVTVIWGLVLMRYLPNNIMQAKRFSPEQNALLIARSQTNRTGVYNRKIKWSQIVEALTDAQVWILFFFTLFNETINGGVANFGKLIVKGVAGGDPLLTTAYGIPQGAFQIFWVFTGPFLASKFKNSRTLIMAIYIVPTVIGAILMWKLPRSNTAGCLLAYYIIGAYVASLVLALQLPATNVGGYTKRVTATAFVFLAYCIGNIIGPHAFLPEEAPIYQTGCKVILSCAAAQIALTLGLRALLIWRNKKRDREAAAAGVDMGIEADVYEDLTDFQNPRFRYAY</sequence>
<dbReference type="PANTHER" id="PTHR43791">
    <property type="entry name" value="PERMEASE-RELATED"/>
    <property type="match status" value="1"/>
</dbReference>
<evidence type="ECO:0000256" key="6">
    <source>
        <dbReference type="SAM" id="Phobius"/>
    </source>
</evidence>
<feature type="transmembrane region" description="Helical" evidence="6">
    <location>
        <begin position="474"/>
        <end position="500"/>
    </location>
</feature>
<dbReference type="Proteomes" id="UP001334248">
    <property type="component" value="Unassembled WGS sequence"/>
</dbReference>
<evidence type="ECO:0000256" key="1">
    <source>
        <dbReference type="ARBA" id="ARBA00004141"/>
    </source>
</evidence>
<feature type="transmembrane region" description="Helical" evidence="6">
    <location>
        <begin position="416"/>
        <end position="434"/>
    </location>
</feature>
<comment type="caution">
    <text evidence="7">The sequence shown here is derived from an EMBL/GenBank/DDBJ whole genome shotgun (WGS) entry which is preliminary data.</text>
</comment>
<keyword evidence="5 6" id="KW-0472">Membrane</keyword>
<comment type="subcellular location">
    <subcellularLocation>
        <location evidence="1">Membrane</location>
        <topology evidence="1">Multi-pass membrane protein</topology>
    </subcellularLocation>
</comment>
<feature type="transmembrane region" description="Helical" evidence="6">
    <location>
        <begin position="161"/>
        <end position="184"/>
    </location>
</feature>
<organism evidence="7 8">
    <name type="scientific">Knufia obscura</name>
    <dbReference type="NCBI Taxonomy" id="1635080"/>
    <lineage>
        <taxon>Eukaryota</taxon>
        <taxon>Fungi</taxon>
        <taxon>Dikarya</taxon>
        <taxon>Ascomycota</taxon>
        <taxon>Pezizomycotina</taxon>
        <taxon>Eurotiomycetes</taxon>
        <taxon>Chaetothyriomycetidae</taxon>
        <taxon>Chaetothyriales</taxon>
        <taxon>Trichomeriaceae</taxon>
        <taxon>Knufia</taxon>
    </lineage>
</organism>
<proteinExistence type="predicted"/>
<dbReference type="InterPro" id="IPR036259">
    <property type="entry name" value="MFS_trans_sf"/>
</dbReference>
<evidence type="ECO:0008006" key="9">
    <source>
        <dbReference type="Google" id="ProtNLM"/>
    </source>
</evidence>
<feature type="transmembrane region" description="Helical" evidence="6">
    <location>
        <begin position="190"/>
        <end position="212"/>
    </location>
</feature>
<keyword evidence="3 6" id="KW-0812">Transmembrane</keyword>
<dbReference type="InterPro" id="IPR011701">
    <property type="entry name" value="MFS"/>
</dbReference>
<evidence type="ECO:0000313" key="8">
    <source>
        <dbReference type="Proteomes" id="UP001334248"/>
    </source>
</evidence>
<evidence type="ECO:0000256" key="3">
    <source>
        <dbReference type="ARBA" id="ARBA00022692"/>
    </source>
</evidence>
<feature type="transmembrane region" description="Helical" evidence="6">
    <location>
        <begin position="224"/>
        <end position="243"/>
    </location>
</feature>
<protein>
    <recommendedName>
        <fullName evidence="9">MFS general substrate transporter</fullName>
    </recommendedName>
</protein>
<evidence type="ECO:0000256" key="2">
    <source>
        <dbReference type="ARBA" id="ARBA00022448"/>
    </source>
</evidence>
<feature type="transmembrane region" description="Helical" evidence="6">
    <location>
        <begin position="446"/>
        <end position="468"/>
    </location>
</feature>
<evidence type="ECO:0000256" key="5">
    <source>
        <dbReference type="ARBA" id="ARBA00023136"/>
    </source>
</evidence>
<evidence type="ECO:0000256" key="4">
    <source>
        <dbReference type="ARBA" id="ARBA00022989"/>
    </source>
</evidence>
<accession>A0ABR0S2D4</accession>
<name>A0ABR0S2D4_9EURO</name>
<feature type="transmembrane region" description="Helical" evidence="6">
    <location>
        <begin position="249"/>
        <end position="272"/>
    </location>
</feature>
<dbReference type="Pfam" id="PF07690">
    <property type="entry name" value="MFS_1"/>
    <property type="match status" value="1"/>
</dbReference>
<dbReference type="PANTHER" id="PTHR43791:SF81">
    <property type="entry name" value="TRANSPORTER, PUTATIVE (AFU_ORTHOLOGUE AFUA_7G01190)-RELATED"/>
    <property type="match status" value="1"/>
</dbReference>
<dbReference type="EMBL" id="JAVHJV010000001">
    <property type="protein sequence ID" value="KAK5947010.1"/>
    <property type="molecule type" value="Genomic_DNA"/>
</dbReference>
<dbReference type="RefSeq" id="XP_064735100.1">
    <property type="nucleotide sequence ID" value="XM_064869603.1"/>
</dbReference>
<dbReference type="Gene3D" id="1.20.1250.20">
    <property type="entry name" value="MFS general substrate transporter like domains"/>
    <property type="match status" value="1"/>
</dbReference>
<keyword evidence="8" id="KW-1185">Reference proteome</keyword>
<keyword evidence="4 6" id="KW-1133">Transmembrane helix</keyword>